<organism evidence="1 2">
    <name type="scientific">Dorea longicatena</name>
    <dbReference type="NCBI Taxonomy" id="88431"/>
    <lineage>
        <taxon>Bacteria</taxon>
        <taxon>Bacillati</taxon>
        <taxon>Bacillota</taxon>
        <taxon>Clostridia</taxon>
        <taxon>Lachnospirales</taxon>
        <taxon>Lachnospiraceae</taxon>
        <taxon>Dorea</taxon>
    </lineage>
</organism>
<accession>A0A173TRE4</accession>
<dbReference type="AlphaFoldDB" id="A0A173TRE4"/>
<name>A0A173TRE4_9FIRM</name>
<dbReference type="RefSeq" id="WP_155515164.1">
    <property type="nucleotide sequence ID" value="NZ_CYXO01000009.1"/>
</dbReference>
<gene>
    <name evidence="1" type="ORF">ERS852573_01690</name>
</gene>
<sequence length="526" mass="59676">MPNFIDNPSSDINFLESGQKVNVMMGYMLDDGNIEWIKMHSLYVSEWSADDSSATITAVDILKYLDEKYYKGIYYEDGISLYDLAVLVLTDAGLNEDEYCIDSYMKKVYVHNPLPNVTHKEALQIIANAGRCIMDYDRNGKIRIRVAFKPTYDTTSNGETYFSNAPTIDNLTEKNQYATCEQNFWKADGKKLFVPTDHHQDTGYISASISDENGKFDANPMLTRTLEAKYKAYGIMINFSGNLPKKIVIRTYADDVLNNTLTITSGIEQATEINYDFPEYDRLEIEFPETEPNSRIHIDYLSLGAETSYSLEYDDLYSTPVGTQLEKIKNVKVARYIYGKSSTKEDLLSETISYTGENQLYYLNEACYGYEVSINNAQNGQSVNIISSGAYYVEVAFLGIEVGDNVEVIIKGYKYNIATSYYSQTINNRGSEKEWQNPLISADDHCQEVAKWLADYFASGIEYELDYRGEPAIDCGDVIGQENKYDPDLKTIVEQSQITFKSGVLGGGLRTRRKEYVARTKNRLVS</sequence>
<reference evidence="1 2" key="1">
    <citation type="submission" date="2015-09" db="EMBL/GenBank/DDBJ databases">
        <authorList>
            <consortium name="Pathogen Informatics"/>
        </authorList>
    </citation>
    <scope>NUCLEOTIDE SEQUENCE [LARGE SCALE GENOMIC DNA]</scope>
    <source>
        <strain evidence="1 2">2789STDY5834961</strain>
    </source>
</reference>
<evidence type="ECO:0000313" key="1">
    <source>
        <dbReference type="EMBL" id="CUN04819.1"/>
    </source>
</evidence>
<protein>
    <submittedName>
        <fullName evidence="1">Uncharacterized protein</fullName>
    </submittedName>
</protein>
<proteinExistence type="predicted"/>
<dbReference type="OrthoDB" id="1979816at2"/>
<dbReference type="Proteomes" id="UP000095597">
    <property type="component" value="Unassembled WGS sequence"/>
</dbReference>
<evidence type="ECO:0000313" key="2">
    <source>
        <dbReference type="Proteomes" id="UP000095597"/>
    </source>
</evidence>
<dbReference type="EMBL" id="CYXO01000009">
    <property type="protein sequence ID" value="CUN04819.1"/>
    <property type="molecule type" value="Genomic_DNA"/>
</dbReference>